<dbReference type="Proteomes" id="UP001281147">
    <property type="component" value="Unassembled WGS sequence"/>
</dbReference>
<sequence>MTKLFTLGNSTANSIPCLEDCDSATVLEQDVCTPQPASPAPTMPTSIGNVTDLRASRLPSLLACVEEMR</sequence>
<evidence type="ECO:0000313" key="1">
    <source>
        <dbReference type="EMBL" id="KAK3715978.1"/>
    </source>
</evidence>
<gene>
    <name evidence="1" type="ORF">LTR37_006708</name>
</gene>
<comment type="caution">
    <text evidence="1">The sequence shown here is derived from an EMBL/GenBank/DDBJ whole genome shotgun (WGS) entry which is preliminary data.</text>
</comment>
<dbReference type="EMBL" id="JAUTXU010000045">
    <property type="protein sequence ID" value="KAK3715978.1"/>
    <property type="molecule type" value="Genomic_DNA"/>
</dbReference>
<accession>A0ACC3NG43</accession>
<name>A0ACC3NG43_9PEZI</name>
<keyword evidence="2" id="KW-1185">Reference proteome</keyword>
<organism evidence="1 2">
    <name type="scientific">Vermiconidia calcicola</name>
    <dbReference type="NCBI Taxonomy" id="1690605"/>
    <lineage>
        <taxon>Eukaryota</taxon>
        <taxon>Fungi</taxon>
        <taxon>Dikarya</taxon>
        <taxon>Ascomycota</taxon>
        <taxon>Pezizomycotina</taxon>
        <taxon>Dothideomycetes</taxon>
        <taxon>Dothideomycetidae</taxon>
        <taxon>Mycosphaerellales</taxon>
        <taxon>Extremaceae</taxon>
        <taxon>Vermiconidia</taxon>
    </lineage>
</organism>
<protein>
    <submittedName>
        <fullName evidence="1">Uncharacterized protein</fullName>
    </submittedName>
</protein>
<reference evidence="1" key="1">
    <citation type="submission" date="2023-07" db="EMBL/GenBank/DDBJ databases">
        <title>Black Yeasts Isolated from many extreme environments.</title>
        <authorList>
            <person name="Coleine C."/>
            <person name="Stajich J.E."/>
            <person name="Selbmann L."/>
        </authorList>
    </citation>
    <scope>NUCLEOTIDE SEQUENCE</scope>
    <source>
        <strain evidence="1">CCFEE 5714</strain>
    </source>
</reference>
<evidence type="ECO:0000313" key="2">
    <source>
        <dbReference type="Proteomes" id="UP001281147"/>
    </source>
</evidence>
<proteinExistence type="predicted"/>